<dbReference type="AlphaFoldDB" id="A0A1T2KST4"/>
<feature type="non-terminal residue" evidence="1">
    <location>
        <position position="1"/>
    </location>
</feature>
<comment type="caution">
    <text evidence="1">The sequence shown here is derived from an EMBL/GenBank/DDBJ whole genome shotgun (WGS) entry which is preliminary data.</text>
</comment>
<protein>
    <submittedName>
        <fullName evidence="1">Uncharacterized protein</fullName>
    </submittedName>
</protein>
<name>A0A1T2KST4_9GAMM</name>
<accession>A0A1T2KST4</accession>
<dbReference type="EMBL" id="MPRK01000362">
    <property type="protein sequence ID" value="OOZ35928.1"/>
    <property type="molecule type" value="Genomic_DNA"/>
</dbReference>
<evidence type="ECO:0000313" key="1">
    <source>
        <dbReference type="EMBL" id="OOZ35928.1"/>
    </source>
</evidence>
<reference evidence="1 2" key="1">
    <citation type="submission" date="2016-11" db="EMBL/GenBank/DDBJ databases">
        <title>Mixed transmission modes and dynamic genome evolution in an obligate animal-bacterial symbiosis.</title>
        <authorList>
            <person name="Russell S.L."/>
            <person name="Corbett-Detig R.B."/>
            <person name="Cavanaugh C.M."/>
        </authorList>
    </citation>
    <scope>NUCLEOTIDE SEQUENCE [LARGE SCALE GENOMIC DNA]</scope>
    <source>
        <strain evidence="1">Sp-SM6</strain>
    </source>
</reference>
<keyword evidence="2" id="KW-1185">Reference proteome</keyword>
<organism evidence="1 2">
    <name type="scientific">Solemya elarraichensis gill symbiont</name>
    <dbReference type="NCBI Taxonomy" id="1918949"/>
    <lineage>
        <taxon>Bacteria</taxon>
        <taxon>Pseudomonadati</taxon>
        <taxon>Pseudomonadota</taxon>
        <taxon>Gammaproteobacteria</taxon>
        <taxon>sulfur-oxidizing symbionts</taxon>
    </lineage>
</organism>
<proteinExistence type="predicted"/>
<sequence>PASLATEEPAGCISKYEHLINVTVTNEQTAKPKDQIDIDWDGVEISEASYETVCLHLSTAPSGKSAVYSCSVVAEFGVELTMTATFDSLSGSGNEDTFSSLSIAKSSSFELPDMELGLDLL</sequence>
<dbReference type="RefSeq" id="WP_217349049.1">
    <property type="nucleotide sequence ID" value="NZ_MPRK01000362.1"/>
</dbReference>
<dbReference type="Proteomes" id="UP000190198">
    <property type="component" value="Unassembled WGS sequence"/>
</dbReference>
<evidence type="ECO:0000313" key="2">
    <source>
        <dbReference type="Proteomes" id="UP000190198"/>
    </source>
</evidence>
<gene>
    <name evidence="1" type="ORF">BOW52_11040</name>
</gene>